<feature type="transmembrane region" description="Helical" evidence="7">
    <location>
        <begin position="60"/>
        <end position="78"/>
    </location>
</feature>
<feature type="transmembrane region" description="Helical" evidence="7">
    <location>
        <begin position="411"/>
        <end position="431"/>
    </location>
</feature>
<sequence length="508" mass="55732">MAEVTHYDNVMARKILWKLDCRVLPPLALLWLCNFIDRSNVGNARIAGLEKDTHLVGNQFNIVLTVFYVTYLLVEVPSNLVMKKIKPNRWIPFLVFMWGSITTLTAVVHDFAGLIAIRMFLGLCEGGLLPGIILYLSTIYKPHELQLRVGIFYASASLSGAFGGLLATAILSMDGIGNLAGWRWIFVLEGLATVVSAVIAAFILPESIAGAKFLTEEEKAFALGRFHQDEAITASTLNTIKHPEPEKSEKYAAEHADSPSPEAKPIHMMDEKFEWSEVIRGLTDVQAWVTGIAYLGLIVSLYSFSLFLPTIVAGLGYTGKSAQLHTVPPYVPATVLTIVVAVLSDRLRWRGPFILICVPFAIAGYILAIAASTNAQRYGAVFLIAAGVYPSAPAILSILPNNGSGYYKRATTTALQLAVANSGGFIATNIYTSDQTATFYRKGHSIVLGFLILTWILVAVNVLYCIRENKARAEGRRQGNITAYEDLWNSGKTRAPIGDRHPDFRFTL</sequence>
<feature type="domain" description="Major facilitator superfamily (MFS) profile" evidence="8">
    <location>
        <begin position="23"/>
        <end position="470"/>
    </location>
</feature>
<feature type="transmembrane region" description="Helical" evidence="7">
    <location>
        <begin position="292"/>
        <end position="315"/>
    </location>
</feature>
<keyword evidence="5 7" id="KW-0472">Membrane</keyword>
<comment type="subcellular location">
    <subcellularLocation>
        <location evidence="1">Membrane</location>
        <topology evidence="1">Multi-pass membrane protein</topology>
    </subcellularLocation>
</comment>
<dbReference type="PANTHER" id="PTHR43791:SF67">
    <property type="entry name" value="TRANSPORTER, PUTATIVE (AFU_ORTHOLOGUE AFUA_3G04010)-RELATED"/>
    <property type="match status" value="1"/>
</dbReference>
<feature type="transmembrane region" description="Helical" evidence="7">
    <location>
        <begin position="327"/>
        <end position="344"/>
    </location>
</feature>
<dbReference type="EMBL" id="JARJCM010000001">
    <property type="protein sequence ID" value="KAJ7047389.1"/>
    <property type="molecule type" value="Genomic_DNA"/>
</dbReference>
<feature type="transmembrane region" description="Helical" evidence="7">
    <location>
        <begin position="90"/>
        <end position="109"/>
    </location>
</feature>
<gene>
    <name evidence="9" type="ORF">C8F04DRAFT_1058631</name>
</gene>
<dbReference type="PROSITE" id="PS50850">
    <property type="entry name" value="MFS"/>
    <property type="match status" value="1"/>
</dbReference>
<evidence type="ECO:0000256" key="1">
    <source>
        <dbReference type="ARBA" id="ARBA00004141"/>
    </source>
</evidence>
<evidence type="ECO:0000256" key="5">
    <source>
        <dbReference type="ARBA" id="ARBA00023136"/>
    </source>
</evidence>
<dbReference type="GO" id="GO:0022857">
    <property type="term" value="F:transmembrane transporter activity"/>
    <property type="evidence" value="ECO:0007669"/>
    <property type="project" value="InterPro"/>
</dbReference>
<feature type="transmembrane region" description="Helical" evidence="7">
    <location>
        <begin position="351"/>
        <end position="372"/>
    </location>
</feature>
<evidence type="ECO:0000256" key="6">
    <source>
        <dbReference type="SAM" id="MobiDB-lite"/>
    </source>
</evidence>
<keyword evidence="4 7" id="KW-1133">Transmembrane helix</keyword>
<evidence type="ECO:0000256" key="4">
    <source>
        <dbReference type="ARBA" id="ARBA00022989"/>
    </source>
</evidence>
<dbReference type="GO" id="GO:0016020">
    <property type="term" value="C:membrane"/>
    <property type="evidence" value="ECO:0007669"/>
    <property type="project" value="UniProtKB-SubCell"/>
</dbReference>
<dbReference type="InterPro" id="IPR020846">
    <property type="entry name" value="MFS_dom"/>
</dbReference>
<feature type="transmembrane region" description="Helical" evidence="7">
    <location>
        <begin position="443"/>
        <end position="466"/>
    </location>
</feature>
<evidence type="ECO:0000313" key="9">
    <source>
        <dbReference type="EMBL" id="KAJ7047389.1"/>
    </source>
</evidence>
<dbReference type="InterPro" id="IPR011701">
    <property type="entry name" value="MFS"/>
</dbReference>
<organism evidence="9 10">
    <name type="scientific">Mycena alexandri</name>
    <dbReference type="NCBI Taxonomy" id="1745969"/>
    <lineage>
        <taxon>Eukaryota</taxon>
        <taxon>Fungi</taxon>
        <taxon>Dikarya</taxon>
        <taxon>Basidiomycota</taxon>
        <taxon>Agaricomycotina</taxon>
        <taxon>Agaricomycetes</taxon>
        <taxon>Agaricomycetidae</taxon>
        <taxon>Agaricales</taxon>
        <taxon>Marasmiineae</taxon>
        <taxon>Mycenaceae</taxon>
        <taxon>Mycena</taxon>
    </lineage>
</organism>
<feature type="transmembrane region" description="Helical" evidence="7">
    <location>
        <begin position="378"/>
        <end position="399"/>
    </location>
</feature>
<keyword evidence="3 7" id="KW-0812">Transmembrane</keyword>
<feature type="region of interest" description="Disordered" evidence="6">
    <location>
        <begin position="237"/>
        <end position="263"/>
    </location>
</feature>
<protein>
    <submittedName>
        <fullName evidence="9">MFS general substrate transporter</fullName>
    </submittedName>
</protein>
<dbReference type="Gene3D" id="1.20.1250.20">
    <property type="entry name" value="MFS general substrate transporter like domains"/>
    <property type="match status" value="2"/>
</dbReference>
<evidence type="ECO:0000259" key="8">
    <source>
        <dbReference type="PROSITE" id="PS50850"/>
    </source>
</evidence>
<feature type="transmembrane region" description="Helical" evidence="7">
    <location>
        <begin position="184"/>
        <end position="204"/>
    </location>
</feature>
<dbReference type="PANTHER" id="PTHR43791">
    <property type="entry name" value="PERMEASE-RELATED"/>
    <property type="match status" value="1"/>
</dbReference>
<dbReference type="FunFam" id="1.20.1250.20:FF:000068">
    <property type="entry name" value="MFS general substrate transporter"/>
    <property type="match status" value="1"/>
</dbReference>
<feature type="compositionally biased region" description="Basic and acidic residues" evidence="6">
    <location>
        <begin position="241"/>
        <end position="257"/>
    </location>
</feature>
<dbReference type="AlphaFoldDB" id="A0AAD6TIS8"/>
<feature type="transmembrane region" description="Helical" evidence="7">
    <location>
        <begin position="149"/>
        <end position="172"/>
    </location>
</feature>
<keyword evidence="2" id="KW-0813">Transport</keyword>
<feature type="transmembrane region" description="Helical" evidence="7">
    <location>
        <begin position="115"/>
        <end position="137"/>
    </location>
</feature>
<evidence type="ECO:0000256" key="2">
    <source>
        <dbReference type="ARBA" id="ARBA00022448"/>
    </source>
</evidence>
<reference evidence="9" key="1">
    <citation type="submission" date="2023-03" db="EMBL/GenBank/DDBJ databases">
        <title>Massive genome expansion in bonnet fungi (Mycena s.s.) driven by repeated elements and novel gene families across ecological guilds.</title>
        <authorList>
            <consortium name="Lawrence Berkeley National Laboratory"/>
            <person name="Harder C.B."/>
            <person name="Miyauchi S."/>
            <person name="Viragh M."/>
            <person name="Kuo A."/>
            <person name="Thoen E."/>
            <person name="Andreopoulos B."/>
            <person name="Lu D."/>
            <person name="Skrede I."/>
            <person name="Drula E."/>
            <person name="Henrissat B."/>
            <person name="Morin E."/>
            <person name="Kohler A."/>
            <person name="Barry K."/>
            <person name="LaButti K."/>
            <person name="Morin E."/>
            <person name="Salamov A."/>
            <person name="Lipzen A."/>
            <person name="Mereny Z."/>
            <person name="Hegedus B."/>
            <person name="Baldrian P."/>
            <person name="Stursova M."/>
            <person name="Weitz H."/>
            <person name="Taylor A."/>
            <person name="Grigoriev I.V."/>
            <person name="Nagy L.G."/>
            <person name="Martin F."/>
            <person name="Kauserud H."/>
        </authorList>
    </citation>
    <scope>NUCLEOTIDE SEQUENCE</scope>
    <source>
        <strain evidence="9">CBHHK200</strain>
    </source>
</reference>
<proteinExistence type="predicted"/>
<evidence type="ECO:0000313" key="10">
    <source>
        <dbReference type="Proteomes" id="UP001218188"/>
    </source>
</evidence>
<dbReference type="Pfam" id="PF07690">
    <property type="entry name" value="MFS_1"/>
    <property type="match status" value="1"/>
</dbReference>
<evidence type="ECO:0000256" key="3">
    <source>
        <dbReference type="ARBA" id="ARBA00022692"/>
    </source>
</evidence>
<evidence type="ECO:0000256" key="7">
    <source>
        <dbReference type="SAM" id="Phobius"/>
    </source>
</evidence>
<dbReference type="SUPFAM" id="SSF103473">
    <property type="entry name" value="MFS general substrate transporter"/>
    <property type="match status" value="1"/>
</dbReference>
<name>A0AAD6TIS8_9AGAR</name>
<dbReference type="Proteomes" id="UP001218188">
    <property type="component" value="Unassembled WGS sequence"/>
</dbReference>
<keyword evidence="10" id="KW-1185">Reference proteome</keyword>
<dbReference type="InterPro" id="IPR036259">
    <property type="entry name" value="MFS_trans_sf"/>
</dbReference>
<dbReference type="FunFam" id="1.20.1250.20:FF:000034">
    <property type="entry name" value="MFS general substrate transporter"/>
    <property type="match status" value="1"/>
</dbReference>
<accession>A0AAD6TIS8</accession>
<comment type="caution">
    <text evidence="9">The sequence shown here is derived from an EMBL/GenBank/DDBJ whole genome shotgun (WGS) entry which is preliminary data.</text>
</comment>